<dbReference type="Gene3D" id="3.60.10.10">
    <property type="entry name" value="Endonuclease/exonuclease/phosphatase"/>
    <property type="match status" value="1"/>
</dbReference>
<gene>
    <name evidence="2" type="ORF">DU002_06590</name>
</gene>
<dbReference type="NCBIfam" id="NF003840">
    <property type="entry name" value="PRK05421.1-2"/>
    <property type="match status" value="1"/>
</dbReference>
<keyword evidence="2" id="KW-0269">Exonuclease</keyword>
<proteinExistence type="predicted"/>
<organism evidence="2 3">
    <name type="scientific">Corallincola holothuriorum</name>
    <dbReference type="NCBI Taxonomy" id="2282215"/>
    <lineage>
        <taxon>Bacteria</taxon>
        <taxon>Pseudomonadati</taxon>
        <taxon>Pseudomonadota</taxon>
        <taxon>Gammaproteobacteria</taxon>
        <taxon>Alteromonadales</taxon>
        <taxon>Psychromonadaceae</taxon>
        <taxon>Corallincola</taxon>
    </lineage>
</organism>
<dbReference type="GO" id="GO:0004519">
    <property type="term" value="F:endonuclease activity"/>
    <property type="evidence" value="ECO:0007669"/>
    <property type="project" value="UniProtKB-KW"/>
</dbReference>
<dbReference type="GO" id="GO:0004527">
    <property type="term" value="F:exonuclease activity"/>
    <property type="evidence" value="ECO:0007669"/>
    <property type="project" value="UniProtKB-KW"/>
</dbReference>
<protein>
    <submittedName>
        <fullName evidence="2">Endonuclease/exonuclease/phosphatase family protein</fullName>
    </submittedName>
</protein>
<dbReference type="Pfam" id="PF03372">
    <property type="entry name" value="Exo_endo_phos"/>
    <property type="match status" value="1"/>
</dbReference>
<name>A0A368NMB9_9GAMM</name>
<accession>A0A368NMB9</accession>
<dbReference type="SUPFAM" id="SSF56219">
    <property type="entry name" value="DNase I-like"/>
    <property type="match status" value="1"/>
</dbReference>
<evidence type="ECO:0000313" key="2">
    <source>
        <dbReference type="EMBL" id="RCU50985.1"/>
    </source>
</evidence>
<feature type="domain" description="Endonuclease/exonuclease/phosphatase" evidence="1">
    <location>
        <begin position="75"/>
        <end position="276"/>
    </location>
</feature>
<dbReference type="EMBL" id="QPID01000003">
    <property type="protein sequence ID" value="RCU50985.1"/>
    <property type="molecule type" value="Genomic_DNA"/>
</dbReference>
<dbReference type="RefSeq" id="WP_114337581.1">
    <property type="nucleotide sequence ID" value="NZ_QPID01000003.1"/>
</dbReference>
<evidence type="ECO:0000313" key="3">
    <source>
        <dbReference type="Proteomes" id="UP000252558"/>
    </source>
</evidence>
<keyword evidence="2" id="KW-0540">Nuclease</keyword>
<comment type="caution">
    <text evidence="2">The sequence shown here is derived from an EMBL/GenBank/DDBJ whole genome shotgun (WGS) entry which is preliminary data.</text>
</comment>
<dbReference type="InterPro" id="IPR036691">
    <property type="entry name" value="Endo/exonu/phosph_ase_sf"/>
</dbReference>
<dbReference type="Proteomes" id="UP000252558">
    <property type="component" value="Unassembled WGS sequence"/>
</dbReference>
<dbReference type="NCBIfam" id="NF003842">
    <property type="entry name" value="PRK05421.1-4"/>
    <property type="match status" value="1"/>
</dbReference>
<dbReference type="AlphaFoldDB" id="A0A368NMB9"/>
<sequence length="292" mass="32575">MSALQAIISTLILWVLSGLANIEVPEALSYWQPDRPHQALSDCVEGLPERQLLQAAAPMQTSRKTLGPLLRVAVWNSYKLEQPGWQQELAELTAQRDLLLLQEVVARAELAPILGERPSFLLQAFTYNQLAAGVMTSAVVSPSAVCGMRTAEPWIGVPKSLLANRYPLHDGQSLLVVNLHGINFVWELEAYQQQLNLLAALVKQHSGPVIVAGDFNSWRQKRIDRIGQTLKPLQLRAVRPMPDRRTRIFGFAIDQLWLRGFEVEQAASYVSESSDHNGLLVELRLKQVPSAH</sequence>
<dbReference type="InterPro" id="IPR005135">
    <property type="entry name" value="Endo/exonuclease/phosphatase"/>
</dbReference>
<reference evidence="2 3" key="1">
    <citation type="submission" date="2018-07" db="EMBL/GenBank/DDBJ databases">
        <title>Corallincola holothuriorum sp. nov., a new facultative anaerobe isolated from sea cucumber Apostichopus japonicus.</title>
        <authorList>
            <person name="Xia H."/>
        </authorList>
    </citation>
    <scope>NUCLEOTIDE SEQUENCE [LARGE SCALE GENOMIC DNA]</scope>
    <source>
        <strain evidence="2 3">C4</strain>
    </source>
</reference>
<keyword evidence="2" id="KW-0255">Endonuclease</keyword>
<keyword evidence="3" id="KW-1185">Reference proteome</keyword>
<evidence type="ECO:0000259" key="1">
    <source>
        <dbReference type="Pfam" id="PF03372"/>
    </source>
</evidence>
<keyword evidence="2" id="KW-0378">Hydrolase</keyword>
<dbReference type="OrthoDB" id="9793162at2"/>